<dbReference type="PANTHER" id="PTHR33085:SF60">
    <property type="entry name" value="OS04G0422800 PROTEIN"/>
    <property type="match status" value="1"/>
</dbReference>
<reference evidence="3" key="2">
    <citation type="submission" date="2013-12" db="EMBL/GenBank/DDBJ databases">
        <authorList>
            <person name="Yu Y."/>
            <person name="Lee S."/>
            <person name="de Baynast K."/>
            <person name="Wissotski M."/>
            <person name="Liu L."/>
            <person name="Talag J."/>
            <person name="Goicoechea J."/>
            <person name="Angelova A."/>
            <person name="Jetty R."/>
            <person name="Kudrna D."/>
            <person name="Golser W."/>
            <person name="Rivera L."/>
            <person name="Zhang J."/>
            <person name="Wing R."/>
        </authorList>
    </citation>
    <scope>NUCLEOTIDE SEQUENCE</scope>
</reference>
<feature type="compositionally biased region" description="Low complexity" evidence="1">
    <location>
        <begin position="20"/>
        <end position="30"/>
    </location>
</feature>
<evidence type="ECO:0000256" key="1">
    <source>
        <dbReference type="SAM" id="MobiDB-lite"/>
    </source>
</evidence>
<proteinExistence type="predicted"/>
<reference evidence="2" key="3">
    <citation type="submission" date="2015-04" db="UniProtKB">
        <authorList>
            <consortium name="EnsemblPlants"/>
        </authorList>
    </citation>
    <scope>IDENTIFICATION</scope>
</reference>
<evidence type="ECO:0000313" key="2">
    <source>
        <dbReference type="EnsemblPlants" id="LPERR04G20070.1"/>
    </source>
</evidence>
<dbReference type="PANTHER" id="PTHR33085">
    <property type="entry name" value="OS12G0113100 PROTEIN-RELATED"/>
    <property type="match status" value="1"/>
</dbReference>
<accession>A0A0D9W940</accession>
<dbReference type="InterPro" id="IPR012871">
    <property type="entry name" value="DUF1668_ORYSA"/>
</dbReference>
<dbReference type="AlphaFoldDB" id="A0A0D9W940"/>
<feature type="region of interest" description="Disordered" evidence="1">
    <location>
        <begin position="1"/>
        <end position="103"/>
    </location>
</feature>
<dbReference type="HOGENOM" id="CLU_021283_1_0_1"/>
<organism evidence="2 3">
    <name type="scientific">Leersia perrieri</name>
    <dbReference type="NCBI Taxonomy" id="77586"/>
    <lineage>
        <taxon>Eukaryota</taxon>
        <taxon>Viridiplantae</taxon>
        <taxon>Streptophyta</taxon>
        <taxon>Embryophyta</taxon>
        <taxon>Tracheophyta</taxon>
        <taxon>Spermatophyta</taxon>
        <taxon>Magnoliopsida</taxon>
        <taxon>Liliopsida</taxon>
        <taxon>Poales</taxon>
        <taxon>Poaceae</taxon>
        <taxon>BOP clade</taxon>
        <taxon>Oryzoideae</taxon>
        <taxon>Oryzeae</taxon>
        <taxon>Oryzinae</taxon>
        <taxon>Leersia</taxon>
    </lineage>
</organism>
<keyword evidence="3" id="KW-1185">Reference proteome</keyword>
<name>A0A0D9W940_9ORYZ</name>
<protein>
    <submittedName>
        <fullName evidence="2">Uncharacterized protein</fullName>
    </submittedName>
</protein>
<dbReference type="EnsemblPlants" id="LPERR04G20070.1">
    <property type="protein sequence ID" value="LPERR04G20070.1"/>
    <property type="gene ID" value="LPERR04G20070"/>
</dbReference>
<dbReference type="Proteomes" id="UP000032180">
    <property type="component" value="Chromosome 4"/>
</dbReference>
<sequence length="438" mass="49983">MPKRPSSDSRHHGSSRSSKRLSFSSSSSSSERTEEHPSSSSSSRHVSRRTDKRPSSSGRRHHDKGRMEERRHSSPARRHGSGRTAVNRHENPPPPPPAPRRRKRHLYLVMDDWEEGYGIYKVDVDTFDPDAEFDSDSEAECEARPRRQASPLVRVETPINFSRHVTAHGSKILAMLPSPGDAMPGIPTFDAVTRAMTVCPWPENVGTRFQPFCMSVGDRLFRLCNPWFHVLGPQPSPPRSGQRAEPWSWTEISNHNKRSMPPFASDRVSAYTVWVSVENPVVDNERDEGYVGDRNSTFAFDTERLEWTLVGEWLMPFEGQAHYVGELDAWVGLSRVHREHLCCCPNDGDGPWGEGPFTSRVGPEVMFRAESVCRPAAKLLYMGKSRFCMVESNVHKDVEDVERSRREYWENFPRWAPRDGKGVEVRRTTAIRMTTFRV</sequence>
<evidence type="ECO:0000313" key="3">
    <source>
        <dbReference type="Proteomes" id="UP000032180"/>
    </source>
</evidence>
<dbReference type="Gramene" id="LPERR04G20070.1">
    <property type="protein sequence ID" value="LPERR04G20070.1"/>
    <property type="gene ID" value="LPERR04G20070"/>
</dbReference>
<dbReference type="Pfam" id="PF07893">
    <property type="entry name" value="DUF1668"/>
    <property type="match status" value="1"/>
</dbReference>
<reference evidence="2 3" key="1">
    <citation type="submission" date="2012-08" db="EMBL/GenBank/DDBJ databases">
        <title>Oryza genome evolution.</title>
        <authorList>
            <person name="Wing R.A."/>
        </authorList>
    </citation>
    <scope>NUCLEOTIDE SEQUENCE</scope>
</reference>
<feature type="compositionally biased region" description="Basic and acidic residues" evidence="1">
    <location>
        <begin position="1"/>
        <end position="11"/>
    </location>
</feature>